<keyword evidence="2" id="KW-0238">DNA-binding</keyword>
<dbReference type="SUPFAM" id="SSF47413">
    <property type="entry name" value="lambda repressor-like DNA-binding domains"/>
    <property type="match status" value="1"/>
</dbReference>
<dbReference type="InterPro" id="IPR028082">
    <property type="entry name" value="Peripla_BP_I"/>
</dbReference>
<keyword evidence="1" id="KW-0805">Transcription regulation</keyword>
<evidence type="ECO:0000256" key="3">
    <source>
        <dbReference type="ARBA" id="ARBA00023163"/>
    </source>
</evidence>
<gene>
    <name evidence="5" type="ORF">GCM10018793_42260</name>
</gene>
<dbReference type="Pfam" id="PF00356">
    <property type="entry name" value="LacI"/>
    <property type="match status" value="1"/>
</dbReference>
<sequence length="343" mass="36169">MNDPAKAPTAGRPPTLDEVAKAAGVSRATASRAINGLPYVSSTARAAVERAVENLGYRTNQVARSLATKRTGSIALVVSESEKFVVSDPFFARIMRGISGSLGENGLQLSLIMAKEQHGDDGSLRSLREGHVDGVLLVSVHGWDTLAGQLLASGLPLVVCGRPLTRADVPYVDADNFNGASMAARHLVDIGRRRVATIAGPRDMSVGIDRLSGFRRGLASSGQPTDAVEHGDFTMASGEAAMRRLLEAHPDLDAVFVASDLMAVGAMRFLQAIGKRVPEDVAVVGFDDSDVAATAVPPLTTIRQPVEELGRTMAWRLLAQLAGDSDLPPSILLPTEFVGRATT</sequence>
<comment type="caution">
    <text evidence="5">The sequence shown here is derived from an EMBL/GenBank/DDBJ whole genome shotgun (WGS) entry which is preliminary data.</text>
</comment>
<dbReference type="SMART" id="SM00354">
    <property type="entry name" value="HTH_LACI"/>
    <property type="match status" value="1"/>
</dbReference>
<dbReference type="PANTHER" id="PTHR30146:SF109">
    <property type="entry name" value="HTH-TYPE TRANSCRIPTIONAL REGULATOR GALS"/>
    <property type="match status" value="1"/>
</dbReference>
<reference evidence="5" key="2">
    <citation type="submission" date="2020-09" db="EMBL/GenBank/DDBJ databases">
        <authorList>
            <person name="Sun Q."/>
            <person name="Ohkuma M."/>
        </authorList>
    </citation>
    <scope>NUCLEOTIDE SEQUENCE</scope>
    <source>
        <strain evidence="5">JCM 5069</strain>
    </source>
</reference>
<dbReference type="InterPro" id="IPR010982">
    <property type="entry name" value="Lambda_DNA-bd_dom_sf"/>
</dbReference>
<dbReference type="Proteomes" id="UP000603708">
    <property type="component" value="Unassembled WGS sequence"/>
</dbReference>
<evidence type="ECO:0000256" key="1">
    <source>
        <dbReference type="ARBA" id="ARBA00023015"/>
    </source>
</evidence>
<dbReference type="SUPFAM" id="SSF53822">
    <property type="entry name" value="Periplasmic binding protein-like I"/>
    <property type="match status" value="1"/>
</dbReference>
<evidence type="ECO:0000259" key="4">
    <source>
        <dbReference type="PROSITE" id="PS50932"/>
    </source>
</evidence>
<reference evidence="5" key="1">
    <citation type="journal article" date="2014" name="Int. J. Syst. Evol. Microbiol.">
        <title>Complete genome sequence of Corynebacterium casei LMG S-19264T (=DSM 44701T), isolated from a smear-ripened cheese.</title>
        <authorList>
            <consortium name="US DOE Joint Genome Institute (JGI-PGF)"/>
            <person name="Walter F."/>
            <person name="Albersmeier A."/>
            <person name="Kalinowski J."/>
            <person name="Ruckert C."/>
        </authorList>
    </citation>
    <scope>NUCLEOTIDE SEQUENCE</scope>
    <source>
        <strain evidence="5">JCM 5069</strain>
    </source>
</reference>
<dbReference type="Gene3D" id="3.40.50.2300">
    <property type="match status" value="2"/>
</dbReference>
<dbReference type="GO" id="GO:0003700">
    <property type="term" value="F:DNA-binding transcription factor activity"/>
    <property type="evidence" value="ECO:0007669"/>
    <property type="project" value="TreeGrafter"/>
</dbReference>
<dbReference type="PROSITE" id="PS00356">
    <property type="entry name" value="HTH_LACI_1"/>
    <property type="match status" value="1"/>
</dbReference>
<dbReference type="InterPro" id="IPR000843">
    <property type="entry name" value="HTH_LacI"/>
</dbReference>
<dbReference type="AlphaFoldDB" id="A0A919L3T8"/>
<evidence type="ECO:0000313" key="5">
    <source>
        <dbReference type="EMBL" id="GHH82434.1"/>
    </source>
</evidence>
<evidence type="ECO:0000313" key="6">
    <source>
        <dbReference type="Proteomes" id="UP000603708"/>
    </source>
</evidence>
<dbReference type="PANTHER" id="PTHR30146">
    <property type="entry name" value="LACI-RELATED TRANSCRIPTIONAL REPRESSOR"/>
    <property type="match status" value="1"/>
</dbReference>
<dbReference type="EMBL" id="BNCD01000012">
    <property type="protein sequence ID" value="GHH82434.1"/>
    <property type="molecule type" value="Genomic_DNA"/>
</dbReference>
<dbReference type="GO" id="GO:0000976">
    <property type="term" value="F:transcription cis-regulatory region binding"/>
    <property type="evidence" value="ECO:0007669"/>
    <property type="project" value="TreeGrafter"/>
</dbReference>
<dbReference type="RefSeq" id="WP_189934339.1">
    <property type="nucleotide sequence ID" value="NZ_BNCD01000012.1"/>
</dbReference>
<proteinExistence type="predicted"/>
<keyword evidence="3" id="KW-0804">Transcription</keyword>
<feature type="domain" description="HTH lacI-type" evidence="4">
    <location>
        <begin position="14"/>
        <end position="68"/>
    </location>
</feature>
<organism evidence="5 6">
    <name type="scientific">Streptomyces sulfonofaciens</name>
    <dbReference type="NCBI Taxonomy" id="68272"/>
    <lineage>
        <taxon>Bacteria</taxon>
        <taxon>Bacillati</taxon>
        <taxon>Actinomycetota</taxon>
        <taxon>Actinomycetes</taxon>
        <taxon>Kitasatosporales</taxon>
        <taxon>Streptomycetaceae</taxon>
        <taxon>Streptomyces</taxon>
    </lineage>
</organism>
<evidence type="ECO:0000256" key="2">
    <source>
        <dbReference type="ARBA" id="ARBA00023125"/>
    </source>
</evidence>
<dbReference type="PROSITE" id="PS50932">
    <property type="entry name" value="HTH_LACI_2"/>
    <property type="match status" value="1"/>
</dbReference>
<dbReference type="Pfam" id="PF13377">
    <property type="entry name" value="Peripla_BP_3"/>
    <property type="match status" value="1"/>
</dbReference>
<dbReference type="CDD" id="cd01392">
    <property type="entry name" value="HTH_LacI"/>
    <property type="match status" value="1"/>
</dbReference>
<dbReference type="InterPro" id="IPR046335">
    <property type="entry name" value="LacI/GalR-like_sensor"/>
</dbReference>
<name>A0A919L3T8_9ACTN</name>
<dbReference type="Gene3D" id="1.10.260.40">
    <property type="entry name" value="lambda repressor-like DNA-binding domains"/>
    <property type="match status" value="1"/>
</dbReference>
<protein>
    <submittedName>
        <fullName evidence="5">LacI family transcriptional regulator</fullName>
    </submittedName>
</protein>
<accession>A0A919L3T8</accession>
<dbReference type="CDD" id="cd06267">
    <property type="entry name" value="PBP1_LacI_sugar_binding-like"/>
    <property type="match status" value="1"/>
</dbReference>
<keyword evidence="6" id="KW-1185">Reference proteome</keyword>